<evidence type="ECO:0000313" key="7">
    <source>
        <dbReference type="Proteomes" id="UP001211907"/>
    </source>
</evidence>
<dbReference type="InterPro" id="IPR014746">
    <property type="entry name" value="Gln_synth/guanido_kin_cat_dom"/>
</dbReference>
<dbReference type="Pfam" id="PF00120">
    <property type="entry name" value="Gln-synt_C"/>
    <property type="match status" value="1"/>
</dbReference>
<accession>A0AAD5SYW1</accession>
<evidence type="ECO:0000256" key="1">
    <source>
        <dbReference type="ARBA" id="ARBA00021364"/>
    </source>
</evidence>
<dbReference type="SUPFAM" id="SSF55931">
    <property type="entry name" value="Glutamine synthetase/guanido kinase"/>
    <property type="match status" value="1"/>
</dbReference>
<dbReference type="PANTHER" id="PTHR43785">
    <property type="entry name" value="GAMMA-GLUTAMYLPUTRESCINE SYNTHETASE"/>
    <property type="match status" value="1"/>
</dbReference>
<evidence type="ECO:0000259" key="5">
    <source>
        <dbReference type="PROSITE" id="PS51987"/>
    </source>
</evidence>
<dbReference type="GO" id="GO:0006542">
    <property type="term" value="P:glutamine biosynthetic process"/>
    <property type="evidence" value="ECO:0007669"/>
    <property type="project" value="InterPro"/>
</dbReference>
<dbReference type="Gene3D" id="3.10.20.70">
    <property type="entry name" value="Glutamine synthetase, N-terminal domain"/>
    <property type="match status" value="1"/>
</dbReference>
<dbReference type="InterPro" id="IPR036651">
    <property type="entry name" value="Gln_synt_N_sf"/>
</dbReference>
<evidence type="ECO:0000256" key="4">
    <source>
        <dbReference type="RuleBase" id="RU000384"/>
    </source>
</evidence>
<dbReference type="PANTHER" id="PTHR43785:SF2">
    <property type="entry name" value="TYPE-1 GLUTAMINE SYNTHETASE 1"/>
    <property type="match status" value="1"/>
</dbReference>
<dbReference type="Gene3D" id="3.30.590.10">
    <property type="entry name" value="Glutamine synthetase/guanido kinase, catalytic domain"/>
    <property type="match status" value="1"/>
</dbReference>
<feature type="domain" description="GS catalytic" evidence="5">
    <location>
        <begin position="134"/>
        <end position="508"/>
    </location>
</feature>
<organism evidence="6 7">
    <name type="scientific">Physocladia obscura</name>
    <dbReference type="NCBI Taxonomy" id="109957"/>
    <lineage>
        <taxon>Eukaryota</taxon>
        <taxon>Fungi</taxon>
        <taxon>Fungi incertae sedis</taxon>
        <taxon>Chytridiomycota</taxon>
        <taxon>Chytridiomycota incertae sedis</taxon>
        <taxon>Chytridiomycetes</taxon>
        <taxon>Chytridiales</taxon>
        <taxon>Chytriomycetaceae</taxon>
        <taxon>Physocladia</taxon>
    </lineage>
</organism>
<dbReference type="Proteomes" id="UP001211907">
    <property type="component" value="Unassembled WGS sequence"/>
</dbReference>
<sequence>MVRSRTVTKSAKAVMREIILRQEEEEQETDDGAKFVRIIFTDTCNVNRIRIVPAPRLAAEQSIKVTAALVALPPLFDAVFHGSATGEVALKPAKETRVILPYHRAHALVLGSLFHSSKNTISNSIDYSPFPLDPRDFLIRCIAALETEFGLTLKAGFETEVVFLNQHFPLPNSSLDSKTDTTAAQSVVHDVRTVFTQLDNTVYGETNALKSKQVLDTLDTIVATLQEIDIPVDHFHPESAPGQFEIVTSYTSILRAVDNLVKTRVVIKDIAHQVGNLHATFAPKVFPNHAGTASHVHLSLWDPKKGQNVFPATNFVDDDANLSLFENGVSLSLVAQHFIAGILHHLPALLAVTTPTVMSFQRIKPSYWSGAYQIWGIQNREAPVRVSNDASHFEIKSLDATANPYIALGAIILTGMDGIREKRLLPPPVQIDPAGLSEAERADRGIRRLPENIEAAQALLAQNKVIRDGLGVEGAALFENFLAVRGKEAEIVAKMAADEVARVMIERY</sequence>
<comment type="similarity">
    <text evidence="3 4">Belongs to the glutamine synthetase family.</text>
</comment>
<proteinExistence type="inferred from homology"/>
<dbReference type="AlphaFoldDB" id="A0AAD5SYW1"/>
<dbReference type="GO" id="GO:0004356">
    <property type="term" value="F:glutamine synthetase activity"/>
    <property type="evidence" value="ECO:0007669"/>
    <property type="project" value="InterPro"/>
</dbReference>
<evidence type="ECO:0000256" key="3">
    <source>
        <dbReference type="PROSITE-ProRule" id="PRU01331"/>
    </source>
</evidence>
<keyword evidence="2" id="KW-0436">Ligase</keyword>
<evidence type="ECO:0000256" key="2">
    <source>
        <dbReference type="ARBA" id="ARBA00022598"/>
    </source>
</evidence>
<dbReference type="SMART" id="SM01230">
    <property type="entry name" value="Gln-synt_C"/>
    <property type="match status" value="1"/>
</dbReference>
<reference evidence="6" key="1">
    <citation type="submission" date="2020-05" db="EMBL/GenBank/DDBJ databases">
        <title>Phylogenomic resolution of chytrid fungi.</title>
        <authorList>
            <person name="Stajich J.E."/>
            <person name="Amses K."/>
            <person name="Simmons R."/>
            <person name="Seto K."/>
            <person name="Myers J."/>
            <person name="Bonds A."/>
            <person name="Quandt C.A."/>
            <person name="Barry K."/>
            <person name="Liu P."/>
            <person name="Grigoriev I."/>
            <person name="Longcore J.E."/>
            <person name="James T.Y."/>
        </authorList>
    </citation>
    <scope>NUCLEOTIDE SEQUENCE</scope>
    <source>
        <strain evidence="6">JEL0513</strain>
    </source>
</reference>
<gene>
    <name evidence="6" type="ORF">HK100_000287</name>
</gene>
<dbReference type="PROSITE" id="PS51987">
    <property type="entry name" value="GS_CATALYTIC"/>
    <property type="match status" value="1"/>
</dbReference>
<comment type="caution">
    <text evidence="6">The sequence shown here is derived from an EMBL/GenBank/DDBJ whole genome shotgun (WGS) entry which is preliminary data.</text>
</comment>
<evidence type="ECO:0000313" key="6">
    <source>
        <dbReference type="EMBL" id="KAJ3119503.1"/>
    </source>
</evidence>
<protein>
    <recommendedName>
        <fullName evidence="1">Glutamine synthetase</fullName>
    </recommendedName>
</protein>
<dbReference type="InterPro" id="IPR008146">
    <property type="entry name" value="Gln_synth_cat_dom"/>
</dbReference>
<dbReference type="EMBL" id="JADGJH010001054">
    <property type="protein sequence ID" value="KAJ3119503.1"/>
    <property type="molecule type" value="Genomic_DNA"/>
</dbReference>
<name>A0AAD5SYW1_9FUNG</name>
<keyword evidence="7" id="KW-1185">Reference proteome</keyword>